<proteinExistence type="predicted"/>
<dbReference type="EMBL" id="HBED01041240">
    <property type="protein sequence ID" value="CAD8322336.1"/>
    <property type="molecule type" value="Transcribed_RNA"/>
</dbReference>
<evidence type="ECO:0000256" key="7">
    <source>
        <dbReference type="SAM" id="MobiDB-lite"/>
    </source>
</evidence>
<sequence length="684" mass="74575">MPSQEELVLSLVQGEGGKEWASRRTGWEPGASEPVCDWDGIECDNDDKKTVVSISLPSSDLSTTIPSQLGQLKSLQTLNLRENIVWGFIPTAVAALTELEIFDVAQNRLTGSIPRFSSTVLRKFDASRNMLTGSLPSDVGASHQLMTLYDAMYNSLTGTIPKSFKEMRNLVTLSLSENGFSGTIPPNLGDLRQLKYLYLDNNNLVGVIPPNVARPDDPSAKGSSMLSEVWFHENMLSGTIPAALADLDKLVNLYIDGNKFTGTIPNALCRPTLNADFFEGVPDDTDRNYCDSVACPANTAAFEGVFPCTKCESSYDNPYLGRTGECINLNQRIILDKFYESTSQSGPWKGSSNWDDEDTFLCDFSGVTCDSNSNVIRIELKGRGLKGTIPEEIGFLSFLEVLDLSDNHLSGFLPSDLRWAPLRHLDVSGNHIKGIVPPMLCLKGGVNGNGDNGDYNCERIACPAATFSPTGRESSSGEMCMPCMDNNANMLGMKTCEALAIAKPFDARGSDSGISVSGLVGLTVSVVVFFIAATFFVALRMNKRRRLRGEEVPQEEMMDDKHVGIERNPAAVSSLPYADEEDYEQVGHRRGRTNLPGSSYRTHVNMPPPDDPLYAGTFPDEEEYDSVASGGSRSNGSSGDDADRSPLGDNNSKNGSWEYPDKIGVRDSGRESSKEVWLDVPKIE</sequence>
<feature type="domain" description="Leucine-rich repeat-containing N-terminal plant-type" evidence="9">
    <location>
        <begin position="26"/>
        <end position="44"/>
    </location>
</feature>
<dbReference type="InterPro" id="IPR003591">
    <property type="entry name" value="Leu-rich_rpt_typical-subtyp"/>
</dbReference>
<dbReference type="PANTHER" id="PTHR27008">
    <property type="entry name" value="OS04G0122200 PROTEIN"/>
    <property type="match status" value="1"/>
</dbReference>
<dbReference type="FunFam" id="3.80.10.10:FF:000383">
    <property type="entry name" value="Leucine-rich repeat receptor protein kinase EMS1"/>
    <property type="match status" value="1"/>
</dbReference>
<reference evidence="10" key="1">
    <citation type="submission" date="2021-01" db="EMBL/GenBank/DDBJ databases">
        <authorList>
            <person name="Corre E."/>
            <person name="Pelletier E."/>
            <person name="Niang G."/>
            <person name="Scheremetjew M."/>
            <person name="Finn R."/>
            <person name="Kale V."/>
            <person name="Holt S."/>
            <person name="Cochrane G."/>
            <person name="Meng A."/>
            <person name="Brown T."/>
            <person name="Cohen L."/>
        </authorList>
    </citation>
    <scope>NUCLEOTIDE SEQUENCE</scope>
    <source>
        <strain evidence="10">CCMP147</strain>
    </source>
</reference>
<dbReference type="InterPro" id="IPR013210">
    <property type="entry name" value="LRR_N_plant-typ"/>
</dbReference>
<comment type="subcellular location">
    <subcellularLocation>
        <location evidence="1">Membrane</location>
    </subcellularLocation>
</comment>
<dbReference type="Pfam" id="PF13855">
    <property type="entry name" value="LRR_8"/>
    <property type="match status" value="1"/>
</dbReference>
<dbReference type="InterPro" id="IPR051809">
    <property type="entry name" value="Plant_receptor-like_S/T_kinase"/>
</dbReference>
<keyword evidence="2" id="KW-0433">Leucine-rich repeat</keyword>
<evidence type="ECO:0000256" key="5">
    <source>
        <dbReference type="ARBA" id="ARBA00022989"/>
    </source>
</evidence>
<evidence type="ECO:0000256" key="4">
    <source>
        <dbReference type="ARBA" id="ARBA00022737"/>
    </source>
</evidence>
<dbReference type="GO" id="GO:0016020">
    <property type="term" value="C:membrane"/>
    <property type="evidence" value="ECO:0007669"/>
    <property type="project" value="UniProtKB-SubCell"/>
</dbReference>
<dbReference type="Gene3D" id="3.80.10.10">
    <property type="entry name" value="Ribonuclease Inhibitor"/>
    <property type="match status" value="3"/>
</dbReference>
<dbReference type="Pfam" id="PF08263">
    <property type="entry name" value="LRRNT_2"/>
    <property type="match status" value="2"/>
</dbReference>
<evidence type="ECO:0000256" key="2">
    <source>
        <dbReference type="ARBA" id="ARBA00022614"/>
    </source>
</evidence>
<keyword evidence="5 8" id="KW-1133">Transmembrane helix</keyword>
<dbReference type="Pfam" id="PF00560">
    <property type="entry name" value="LRR_1"/>
    <property type="match status" value="3"/>
</dbReference>
<gene>
    <name evidence="10" type="ORF">TDUB1175_LOCUS20753</name>
</gene>
<dbReference type="SMART" id="SM00369">
    <property type="entry name" value="LRR_TYP"/>
    <property type="match status" value="4"/>
</dbReference>
<evidence type="ECO:0000259" key="9">
    <source>
        <dbReference type="Pfam" id="PF08263"/>
    </source>
</evidence>
<name>A0A7R9WEH1_9STRA</name>
<feature type="compositionally biased region" description="Low complexity" evidence="7">
    <location>
        <begin position="626"/>
        <end position="639"/>
    </location>
</feature>
<dbReference type="AlphaFoldDB" id="A0A7R9WEH1"/>
<organism evidence="10">
    <name type="scientific">Pseudictyota dubia</name>
    <dbReference type="NCBI Taxonomy" id="2749911"/>
    <lineage>
        <taxon>Eukaryota</taxon>
        <taxon>Sar</taxon>
        <taxon>Stramenopiles</taxon>
        <taxon>Ochrophyta</taxon>
        <taxon>Bacillariophyta</taxon>
        <taxon>Mediophyceae</taxon>
        <taxon>Biddulphiophycidae</taxon>
        <taxon>Eupodiscales</taxon>
        <taxon>Odontellaceae</taxon>
        <taxon>Pseudictyota</taxon>
    </lineage>
</organism>
<evidence type="ECO:0000256" key="1">
    <source>
        <dbReference type="ARBA" id="ARBA00004370"/>
    </source>
</evidence>
<keyword evidence="4" id="KW-0677">Repeat</keyword>
<keyword evidence="6 8" id="KW-0472">Membrane</keyword>
<dbReference type="PANTHER" id="PTHR27008:SF497">
    <property type="entry name" value="OS11G0695000 PROTEIN"/>
    <property type="match status" value="1"/>
</dbReference>
<feature type="region of interest" description="Disordered" evidence="7">
    <location>
        <begin position="561"/>
        <end position="684"/>
    </location>
</feature>
<dbReference type="SUPFAM" id="SSF52058">
    <property type="entry name" value="L domain-like"/>
    <property type="match status" value="2"/>
</dbReference>
<feature type="transmembrane region" description="Helical" evidence="8">
    <location>
        <begin position="518"/>
        <end position="539"/>
    </location>
</feature>
<keyword evidence="3 8" id="KW-0812">Transmembrane</keyword>
<accession>A0A7R9WEH1</accession>
<evidence type="ECO:0000313" key="10">
    <source>
        <dbReference type="EMBL" id="CAD8322336.1"/>
    </source>
</evidence>
<dbReference type="InterPro" id="IPR032675">
    <property type="entry name" value="LRR_dom_sf"/>
</dbReference>
<evidence type="ECO:0000256" key="6">
    <source>
        <dbReference type="ARBA" id="ARBA00023136"/>
    </source>
</evidence>
<evidence type="ECO:0000256" key="3">
    <source>
        <dbReference type="ARBA" id="ARBA00022692"/>
    </source>
</evidence>
<feature type="compositionally biased region" description="Basic and acidic residues" evidence="7">
    <location>
        <begin position="659"/>
        <end position="684"/>
    </location>
</feature>
<protein>
    <recommendedName>
        <fullName evidence="9">Leucine-rich repeat-containing N-terminal plant-type domain-containing protein</fullName>
    </recommendedName>
</protein>
<feature type="domain" description="Leucine-rich repeat-containing N-terminal plant-type" evidence="9">
    <location>
        <begin position="351"/>
        <end position="370"/>
    </location>
</feature>
<dbReference type="InterPro" id="IPR001611">
    <property type="entry name" value="Leu-rich_rpt"/>
</dbReference>
<evidence type="ECO:0000256" key="8">
    <source>
        <dbReference type="SAM" id="Phobius"/>
    </source>
</evidence>